<evidence type="ECO:0000256" key="9">
    <source>
        <dbReference type="RuleBase" id="RU003357"/>
    </source>
</evidence>
<proteinExistence type="inferred from homology"/>
<dbReference type="RefSeq" id="WP_153510807.1">
    <property type="nucleotide sequence ID" value="NZ_CP045652.1"/>
</dbReference>
<keyword evidence="2 8" id="KW-0813">Transport</keyword>
<dbReference type="PROSITE" id="PS52016">
    <property type="entry name" value="TONB_DEPENDENT_REC_3"/>
    <property type="match status" value="1"/>
</dbReference>
<evidence type="ECO:0000259" key="11">
    <source>
        <dbReference type="Pfam" id="PF07715"/>
    </source>
</evidence>
<dbReference type="Gene3D" id="2.60.40.1120">
    <property type="entry name" value="Carboxypeptidase-like, regulatory domain"/>
    <property type="match status" value="1"/>
</dbReference>
<evidence type="ECO:0000256" key="3">
    <source>
        <dbReference type="ARBA" id="ARBA00022452"/>
    </source>
</evidence>
<feature type="domain" description="TonB-dependent receptor-like beta-barrel" evidence="10">
    <location>
        <begin position="451"/>
        <end position="856"/>
    </location>
</feature>
<name>A0A5Q0QA91_9SPHI</name>
<dbReference type="NCBIfam" id="TIGR04057">
    <property type="entry name" value="SusC_RagA_signa"/>
    <property type="match status" value="1"/>
</dbReference>
<evidence type="ECO:0000256" key="6">
    <source>
        <dbReference type="ARBA" id="ARBA00023136"/>
    </source>
</evidence>
<keyword evidence="7 8" id="KW-0998">Cell outer membrane</keyword>
<reference evidence="12 13" key="1">
    <citation type="submission" date="2019-10" db="EMBL/GenBank/DDBJ databases">
        <authorList>
            <person name="Dong K."/>
        </authorList>
    </citation>
    <scope>NUCLEOTIDE SEQUENCE [LARGE SCALE GENOMIC DNA]</scope>
    <source>
        <strain evidence="13">dk4302</strain>
    </source>
</reference>
<dbReference type="GO" id="GO:0009279">
    <property type="term" value="C:cell outer membrane"/>
    <property type="evidence" value="ECO:0007669"/>
    <property type="project" value="UniProtKB-SubCell"/>
</dbReference>
<dbReference type="Gene3D" id="2.170.130.10">
    <property type="entry name" value="TonB-dependent receptor, plug domain"/>
    <property type="match status" value="1"/>
</dbReference>
<keyword evidence="4 8" id="KW-0812">Transmembrane</keyword>
<protein>
    <submittedName>
        <fullName evidence="12">SusC/RagA family TonB-linked outer membrane protein</fullName>
    </submittedName>
</protein>
<dbReference type="NCBIfam" id="TIGR04056">
    <property type="entry name" value="OMP_RagA_SusC"/>
    <property type="match status" value="1"/>
</dbReference>
<dbReference type="AlphaFoldDB" id="A0A5Q0QA91"/>
<evidence type="ECO:0000256" key="8">
    <source>
        <dbReference type="PROSITE-ProRule" id="PRU01360"/>
    </source>
</evidence>
<dbReference type="InterPro" id="IPR023997">
    <property type="entry name" value="TonB-dep_OMP_SusC/RagA_CS"/>
</dbReference>
<dbReference type="InterPro" id="IPR008969">
    <property type="entry name" value="CarboxyPept-like_regulatory"/>
</dbReference>
<evidence type="ECO:0000256" key="2">
    <source>
        <dbReference type="ARBA" id="ARBA00022448"/>
    </source>
</evidence>
<keyword evidence="6 8" id="KW-0472">Membrane</keyword>
<keyword evidence="5 9" id="KW-0798">TonB box</keyword>
<dbReference type="SUPFAM" id="SSF49464">
    <property type="entry name" value="Carboxypeptidase regulatory domain-like"/>
    <property type="match status" value="1"/>
</dbReference>
<dbReference type="SUPFAM" id="SSF56935">
    <property type="entry name" value="Porins"/>
    <property type="match status" value="1"/>
</dbReference>
<dbReference type="InterPro" id="IPR023996">
    <property type="entry name" value="TonB-dep_OMP_SusC/RagA"/>
</dbReference>
<dbReference type="EMBL" id="CP045652">
    <property type="protein sequence ID" value="QGA26194.1"/>
    <property type="molecule type" value="Genomic_DNA"/>
</dbReference>
<comment type="similarity">
    <text evidence="8 9">Belongs to the TonB-dependent receptor family.</text>
</comment>
<feature type="domain" description="TonB-dependent receptor plug" evidence="11">
    <location>
        <begin position="115"/>
        <end position="222"/>
    </location>
</feature>
<dbReference type="InterPro" id="IPR037066">
    <property type="entry name" value="Plug_dom_sf"/>
</dbReference>
<comment type="subcellular location">
    <subcellularLocation>
        <location evidence="1 8">Cell outer membrane</location>
        <topology evidence="1 8">Multi-pass membrane protein</topology>
    </subcellularLocation>
</comment>
<dbReference type="Gene3D" id="2.40.170.20">
    <property type="entry name" value="TonB-dependent receptor, beta-barrel domain"/>
    <property type="match status" value="1"/>
</dbReference>
<dbReference type="Pfam" id="PF07715">
    <property type="entry name" value="Plug"/>
    <property type="match status" value="1"/>
</dbReference>
<evidence type="ECO:0000256" key="5">
    <source>
        <dbReference type="ARBA" id="ARBA00023077"/>
    </source>
</evidence>
<evidence type="ECO:0000256" key="4">
    <source>
        <dbReference type="ARBA" id="ARBA00022692"/>
    </source>
</evidence>
<dbReference type="Pfam" id="PF13715">
    <property type="entry name" value="CarbopepD_reg_2"/>
    <property type="match status" value="1"/>
</dbReference>
<keyword evidence="3 8" id="KW-1134">Transmembrane beta strand</keyword>
<dbReference type="InterPro" id="IPR036942">
    <property type="entry name" value="Beta-barrel_TonB_sf"/>
</dbReference>
<evidence type="ECO:0000313" key="12">
    <source>
        <dbReference type="EMBL" id="QGA26194.1"/>
    </source>
</evidence>
<evidence type="ECO:0000259" key="10">
    <source>
        <dbReference type="Pfam" id="PF00593"/>
    </source>
</evidence>
<evidence type="ECO:0000313" key="13">
    <source>
        <dbReference type="Proteomes" id="UP000326921"/>
    </source>
</evidence>
<dbReference type="Proteomes" id="UP000326921">
    <property type="component" value="Chromosome"/>
</dbReference>
<keyword evidence="13" id="KW-1185">Reference proteome</keyword>
<dbReference type="InterPro" id="IPR039426">
    <property type="entry name" value="TonB-dep_rcpt-like"/>
</dbReference>
<organism evidence="12 13">
    <name type="scientific">Sphingobacterium zhuxiongii</name>
    <dbReference type="NCBI Taxonomy" id="2662364"/>
    <lineage>
        <taxon>Bacteria</taxon>
        <taxon>Pseudomonadati</taxon>
        <taxon>Bacteroidota</taxon>
        <taxon>Sphingobacteriia</taxon>
        <taxon>Sphingobacteriales</taxon>
        <taxon>Sphingobacteriaceae</taxon>
        <taxon>Sphingobacterium</taxon>
    </lineage>
</organism>
<accession>A0A5Q0QA91</accession>
<dbReference type="InterPro" id="IPR000531">
    <property type="entry name" value="Beta-barrel_TonB"/>
</dbReference>
<dbReference type="InterPro" id="IPR012910">
    <property type="entry name" value="Plug_dom"/>
</dbReference>
<evidence type="ECO:0000256" key="1">
    <source>
        <dbReference type="ARBA" id="ARBA00004571"/>
    </source>
</evidence>
<dbReference type="KEGG" id="sphe:GFH32_07585"/>
<sequence>MNKRLLTCVVLSVFAGNYAFGQSKIINGRILDKQNNSPISGVTVRNATQNLSTQTDANGNFSIKANNGDQIETTFIGYAFQFVKWDGKSTLSLALEKNDAQIDEVIVTGYGNTNKKAFTGSASVIDRDKMKDLQSTSISDVLQGNASGVLAIGTTGQPGEDAQIRIRGIGSYNASSAPLILLDGAPYNGSLNSINPSDIESMTVLKDASSTSIYGSRAANGIINIVTRKGKGKPRFDVNMITGVSSRAVKEYETVDERQYYELTWLAYRNDAKVDPSLLATQQVATVEDYATKLTLNNLRYNPFDIAQPFDANGKILSNAKLRWSESWMDEMIHNGIRQDINASISGADAEDKTNYFIGGGYLKDEGIVKKSNFIRYTGRVNLSSKITDWFEVGANSTFAKSDQNYPSQGTAYASDAMYFARGIAPIYPVHLVDFTTGEFIKDANGNLIYDFGNNTAVLGELRDSRYRRTFGEGQNVAATADLNPISNSRTTATGLAYANIKFHRTLSFKTLYNMNYNSVQQDQFWNPFYGDGTTTNGYSYRGITNLLTQNFTNTLTYDNHFNDVHHLNIVGGMESYKYKAQFLSGERTGYTFSNPTELDYGTTQSSNGNTNENRLESYFARMSYDYGEKYHFTGSLRRDGSTRFHKDHRWGTFYAVGASWNIDQEDFLKDVTYLSMLKPKISYGTSGNQALPGSFPYLGTYSAGANVGPASGSIINTLSNPLLSWEKTSQLDVGIDYGFLNDRITGSFTYFDRRSNNLLFERPMPTSSGVGSIADNVGGVKNHGFEFDISTTNIKRADFTWSTSFNITKLNNTITEAAPGTQQVVGNSWYNYYIRDFIGVDPADGAAMWYKDDANGNKVSTKNYNEATYYHMGNRLQDFTGGLSSMLKYKNIDFSILASFGIGGDYYDSNYQSLMNGIRGLGGNASVDVAKSWMDEGNKGDGNTPLLITQQNYGNSSSTRFFYDHTFVRVRNITVGYNFSPTLMEKAKLRSARIYFSAQNPFTFFPDAPRGADPDAGLNAQASNNNTTANKFISFGINVGI</sequence>
<evidence type="ECO:0000256" key="7">
    <source>
        <dbReference type="ARBA" id="ARBA00023237"/>
    </source>
</evidence>
<gene>
    <name evidence="12" type="ORF">GFH32_07585</name>
</gene>
<dbReference type="Pfam" id="PF00593">
    <property type="entry name" value="TonB_dep_Rec_b-barrel"/>
    <property type="match status" value="1"/>
</dbReference>